<evidence type="ECO:0000256" key="5">
    <source>
        <dbReference type="ARBA" id="ARBA00023157"/>
    </source>
</evidence>
<dbReference type="InterPro" id="IPR002049">
    <property type="entry name" value="LE_dom"/>
</dbReference>
<keyword evidence="2 7" id="KW-0645">Protease</keyword>
<evidence type="ECO:0000259" key="9">
    <source>
        <dbReference type="PROSITE" id="PS01180"/>
    </source>
</evidence>
<feature type="disulfide bond" evidence="6">
    <location>
        <begin position="1013"/>
        <end position="1023"/>
    </location>
</feature>
<dbReference type="Pfam" id="PF00431">
    <property type="entry name" value="CUB"/>
    <property type="match status" value="1"/>
</dbReference>
<dbReference type="InterPro" id="IPR036852">
    <property type="entry name" value="Peptidase_S8/S53_dom_sf"/>
</dbReference>
<dbReference type="Gene3D" id="2.10.25.10">
    <property type="entry name" value="Laminin"/>
    <property type="match status" value="1"/>
</dbReference>
<dbReference type="SUPFAM" id="SSF49854">
    <property type="entry name" value="Spermadhesin, CUB domain"/>
    <property type="match status" value="1"/>
</dbReference>
<gene>
    <name evidence="11" type="ORF">TVY486_0303500</name>
</gene>
<dbReference type="EMBL" id="HE573019">
    <property type="protein sequence ID" value="CCC47174.1"/>
    <property type="molecule type" value="Genomic_DNA"/>
</dbReference>
<feature type="disulfide bond" evidence="6">
    <location>
        <begin position="1033"/>
        <end position="1042"/>
    </location>
</feature>
<dbReference type="PRINTS" id="PR00723">
    <property type="entry name" value="SUBTILISIN"/>
</dbReference>
<organism evidence="11">
    <name type="scientific">Trypanosoma vivax (strain Y486)</name>
    <dbReference type="NCBI Taxonomy" id="1055687"/>
    <lineage>
        <taxon>Eukaryota</taxon>
        <taxon>Discoba</taxon>
        <taxon>Euglenozoa</taxon>
        <taxon>Kinetoplastea</taxon>
        <taxon>Metakinetoplastina</taxon>
        <taxon>Trypanosomatida</taxon>
        <taxon>Trypanosomatidae</taxon>
        <taxon>Trypanosoma</taxon>
        <taxon>Duttonella</taxon>
    </lineage>
</organism>
<sequence length="1401" mass="152605">MTKVKGMRPTNKWNGGRCQSATSGNFLRISPVILVWFSVMTVTLEGAHSPMQKWLHSEWTRKHETPLHWFVQQNFLKVNSSGHYITAYPQSYNSKHLFHKHNGRYVVVRLDRLNRKERANARKILLHHSADEAHFIDDRHVLVYLDSTRAEGLFRTIRTDTAGVSLASTAVLDVLSNPGVARLKLSRVIRTAMNRCGRSPGIAATHILMASAARDRIQLDVRTAPGMEHVVEKALQAVSHTADVSHCQWEVTTVAFGEGAVRWSLAHSSGRRSQQHDMGNKGSAVTCDCASVIDAVVEQPAVRWMEVAVELAIPLNDRATALVQNGKQDATHLVRPLWDAGIDGEGEIIAVADTGIDFDSCFFRDPNEKVAIYPKVNHRHRKVISYAPCDFISGDYHEGDKKEGHGTHVAGTAAGQVLGKANAEYNGVAKGAKIFFRGLHCPSQPMLVLPVDISQIFTPSYSVGARVFSNSWGFFVPPEYSAVEKGIDAFVSKNSDPVLIFPSGNDPSVGLMTPCRSKNTICIGAHMNTFDPTKQNVVSSFSAFGPTYDKRIKPELVGPGQMVTSACSDGDLSTNQCTVCAKRGTSMATAAVAGSAALIRQHLQKLGNVQSPSAALVKTLMIHSSVYLNKSRSSGFGRLDMSLFFKSAGVKGDENKIVRASIVWTDSGVALEGSARSLVNDLDLVIVDSKGKVYYAGEGNTRDSVNVMEQIRLQPSVALAAGFRVIVFGNSIPYDVSQPYAIAVSAPGLNYLENCAEMRVQECANNCSQHGKCVGGVCKCATGYHFVDCSLCDEEVVCNGHGYCTTDNTTCTCDNDNFADSSCSKCKPGWYGSSCTSDCKCSGRGKCNTRSGECMCQQDKRIGGGGCFTGPNCEYCCPGFYGKLCNERSYWCPENGYPVEVSGTDAGYIEVNGYGKYQPMTFCRWILKAPRGHRVRLEYLTFNVDEPTDYLEVMDVGLDEVQPVTHDTGVVERGKVLVSFSNVFLLHFVSGWSRVRKGFALRYSFVRQNDTDCHIPCAENSDCTDMSGGFCACAIGTEGWMCEKESSKDLTSIVLKADTPVGASRFNVSVNKEISFKITNVSTSGPAIHLYIYMADGACSKVTNGLGWRVEVSRNASIANGIDRHGVDLGNSSVVVNENKAVGIASTCRYFGVKIGSDFIAADNSTLLNVTFLHNASLGNMVDDVPVFRAAAFAEQAGSSGTVLEKIVDDLNIVADNTRAIDFLCSYTPPLGVPSMTYPDEVTDNQVNDAIRSIMYDVAVAFLVFLAVVLCVCLFVFVYRKKRRERTASCSGEVVLLSADCLEGTHGSIEEWNSKTAWRHQGGGGTCQGGWERTRYVAGVISNPRLVGRSCLGMALLPTLNEVTLTVSVRCRALFSHLLRALMLTWPIRTGKMGAHHITRN</sequence>
<evidence type="ECO:0000256" key="6">
    <source>
        <dbReference type="PROSITE-ProRule" id="PRU00076"/>
    </source>
</evidence>
<keyword evidence="8" id="KW-0472">Membrane</keyword>
<comment type="caution">
    <text evidence="6">Lacks conserved residue(s) required for the propagation of feature annotation.</text>
</comment>
<evidence type="ECO:0000256" key="1">
    <source>
        <dbReference type="ARBA" id="ARBA00011073"/>
    </source>
</evidence>
<dbReference type="PROSITE" id="PS01180">
    <property type="entry name" value="CUB"/>
    <property type="match status" value="1"/>
</dbReference>
<dbReference type="Gene3D" id="3.40.50.200">
    <property type="entry name" value="Peptidase S8/S53 domain"/>
    <property type="match status" value="1"/>
</dbReference>
<dbReference type="Pfam" id="PF00082">
    <property type="entry name" value="Peptidase_S8"/>
    <property type="match status" value="1"/>
</dbReference>
<dbReference type="InterPro" id="IPR034058">
    <property type="entry name" value="TagA/B/C/D_pept_dom"/>
</dbReference>
<dbReference type="SMART" id="SM00042">
    <property type="entry name" value="CUB"/>
    <property type="match status" value="1"/>
</dbReference>
<dbReference type="InterPro" id="IPR015500">
    <property type="entry name" value="Peptidase_S8_subtilisin-rel"/>
</dbReference>
<dbReference type="SMART" id="SM00181">
    <property type="entry name" value="EGF"/>
    <property type="match status" value="3"/>
</dbReference>
<proteinExistence type="inferred from homology"/>
<keyword evidence="8" id="KW-0812">Transmembrane</keyword>
<dbReference type="CDD" id="cd00041">
    <property type="entry name" value="CUB"/>
    <property type="match status" value="1"/>
</dbReference>
<evidence type="ECO:0000313" key="11">
    <source>
        <dbReference type="EMBL" id="CCC47174.1"/>
    </source>
</evidence>
<keyword evidence="5 6" id="KW-1015">Disulfide bond</keyword>
<evidence type="ECO:0000256" key="7">
    <source>
        <dbReference type="PROSITE-ProRule" id="PRU01240"/>
    </source>
</evidence>
<evidence type="ECO:0000256" key="8">
    <source>
        <dbReference type="SAM" id="Phobius"/>
    </source>
</evidence>
<dbReference type="InterPro" id="IPR000209">
    <property type="entry name" value="Peptidase_S8/S53_dom"/>
</dbReference>
<feature type="domain" description="CUB" evidence="9">
    <location>
        <begin position="892"/>
        <end position="1006"/>
    </location>
</feature>
<dbReference type="PROSITE" id="PS51892">
    <property type="entry name" value="SUBTILASE"/>
    <property type="match status" value="1"/>
</dbReference>
<reference evidence="11" key="1">
    <citation type="journal article" date="2012" name="Proc. Natl. Acad. Sci. U.S.A.">
        <title>Antigenic diversity is generated by distinct evolutionary mechanisms in African trypanosome species.</title>
        <authorList>
            <person name="Jackson A.P."/>
            <person name="Berry A."/>
            <person name="Aslett M."/>
            <person name="Allison H.C."/>
            <person name="Burton P."/>
            <person name="Vavrova-Anderson J."/>
            <person name="Brown R."/>
            <person name="Browne H."/>
            <person name="Corton N."/>
            <person name="Hauser H."/>
            <person name="Gamble J."/>
            <person name="Gilderthorp R."/>
            <person name="Marcello L."/>
            <person name="McQuillan J."/>
            <person name="Otto T.D."/>
            <person name="Quail M.A."/>
            <person name="Sanders M.J."/>
            <person name="van Tonder A."/>
            <person name="Ginger M.L."/>
            <person name="Field M.C."/>
            <person name="Barry J.D."/>
            <person name="Hertz-Fowler C."/>
            <person name="Berriman M."/>
        </authorList>
    </citation>
    <scope>NUCLEOTIDE SEQUENCE</scope>
    <source>
        <strain evidence="11">Y486</strain>
    </source>
</reference>
<dbReference type="VEuPathDB" id="TriTrypDB:TvY486_0303500"/>
<dbReference type="Gene3D" id="2.60.120.380">
    <property type="match status" value="1"/>
</dbReference>
<feature type="active site" description="Charge relay system" evidence="7">
    <location>
        <position position="353"/>
    </location>
</feature>
<dbReference type="SUPFAM" id="SSF49785">
    <property type="entry name" value="Galactose-binding domain-like"/>
    <property type="match status" value="1"/>
</dbReference>
<dbReference type="PROSITE" id="PS00137">
    <property type="entry name" value="SUBTILASE_HIS"/>
    <property type="match status" value="1"/>
</dbReference>
<dbReference type="InterPro" id="IPR035914">
    <property type="entry name" value="Sperma_CUB_dom_sf"/>
</dbReference>
<evidence type="ECO:0000259" key="10">
    <source>
        <dbReference type="PROSITE" id="PS50026"/>
    </source>
</evidence>
<dbReference type="CDD" id="cd00055">
    <property type="entry name" value="EGF_Lam"/>
    <property type="match status" value="1"/>
</dbReference>
<keyword evidence="3 7" id="KW-0378">Hydrolase</keyword>
<evidence type="ECO:0000256" key="4">
    <source>
        <dbReference type="ARBA" id="ARBA00022825"/>
    </source>
</evidence>
<feature type="domain" description="EGF-like" evidence="10">
    <location>
        <begin position="1009"/>
        <end position="1043"/>
    </location>
</feature>
<protein>
    <submittedName>
        <fullName evidence="11">Putative subtilisin-like serine peptidase</fullName>
    </submittedName>
</protein>
<dbReference type="PANTHER" id="PTHR43399">
    <property type="entry name" value="SUBTILISIN-RELATED"/>
    <property type="match status" value="1"/>
</dbReference>
<dbReference type="InterPro" id="IPR000742">
    <property type="entry name" value="EGF"/>
</dbReference>
<dbReference type="PROSITE" id="PS00022">
    <property type="entry name" value="EGF_1"/>
    <property type="match status" value="1"/>
</dbReference>
<keyword evidence="8" id="KW-1133">Transmembrane helix</keyword>
<comment type="similarity">
    <text evidence="1 7">Belongs to the peptidase S8 family.</text>
</comment>
<dbReference type="InterPro" id="IPR022398">
    <property type="entry name" value="Peptidase_S8_His-AS"/>
</dbReference>
<accession>G0TT93</accession>
<feature type="transmembrane region" description="Helical" evidence="8">
    <location>
        <begin position="1254"/>
        <end position="1279"/>
    </location>
</feature>
<keyword evidence="6" id="KW-0245">EGF-like domain</keyword>
<dbReference type="Gene3D" id="2.60.120.290">
    <property type="entry name" value="Spermadhesin, CUB domain"/>
    <property type="match status" value="1"/>
</dbReference>
<evidence type="ECO:0000256" key="2">
    <source>
        <dbReference type="ARBA" id="ARBA00022670"/>
    </source>
</evidence>
<dbReference type="GO" id="GO:0006508">
    <property type="term" value="P:proteolysis"/>
    <property type="evidence" value="ECO:0007669"/>
    <property type="project" value="UniProtKB-KW"/>
</dbReference>
<feature type="active site" description="Charge relay system" evidence="7">
    <location>
        <position position="586"/>
    </location>
</feature>
<dbReference type="InterPro" id="IPR051048">
    <property type="entry name" value="Peptidase_S8/S53_subtilisin"/>
</dbReference>
<dbReference type="InterPro" id="IPR000859">
    <property type="entry name" value="CUB_dom"/>
</dbReference>
<name>G0TT93_TRYVY</name>
<dbReference type="PROSITE" id="PS50026">
    <property type="entry name" value="EGF_3"/>
    <property type="match status" value="1"/>
</dbReference>
<dbReference type="InterPro" id="IPR008979">
    <property type="entry name" value="Galactose-bd-like_sf"/>
</dbReference>
<evidence type="ECO:0000256" key="3">
    <source>
        <dbReference type="ARBA" id="ARBA00022801"/>
    </source>
</evidence>
<dbReference type="SUPFAM" id="SSF52743">
    <property type="entry name" value="Subtilisin-like"/>
    <property type="match status" value="1"/>
</dbReference>
<dbReference type="PANTHER" id="PTHR43399:SF4">
    <property type="entry name" value="CELL WALL-ASSOCIATED PROTEASE"/>
    <property type="match status" value="1"/>
</dbReference>
<feature type="active site" description="Charge relay system" evidence="7">
    <location>
        <position position="405"/>
    </location>
</feature>
<keyword evidence="4 7" id="KW-0720">Serine protease</keyword>
<dbReference type="CDD" id="cd04842">
    <property type="entry name" value="Peptidases_S8_Kp43_protease"/>
    <property type="match status" value="1"/>
</dbReference>
<dbReference type="GO" id="GO:0004252">
    <property type="term" value="F:serine-type endopeptidase activity"/>
    <property type="evidence" value="ECO:0007669"/>
    <property type="project" value="UniProtKB-UniRule"/>
</dbReference>